<name>A0AAW6P7C7_9PSED</name>
<keyword evidence="2" id="KW-0238">DNA-binding</keyword>
<organism evidence="5 6">
    <name type="scientific">Pseudomonas citronellolis</name>
    <dbReference type="NCBI Taxonomy" id="53408"/>
    <lineage>
        <taxon>Bacteria</taxon>
        <taxon>Pseudomonadati</taxon>
        <taxon>Pseudomonadota</taxon>
        <taxon>Gammaproteobacteria</taxon>
        <taxon>Pseudomonadales</taxon>
        <taxon>Pseudomonadaceae</taxon>
        <taxon>Pseudomonas</taxon>
    </lineage>
</organism>
<dbReference type="SUPFAM" id="SSF51306">
    <property type="entry name" value="LexA/Signal peptidase"/>
    <property type="match status" value="1"/>
</dbReference>
<evidence type="ECO:0000313" key="5">
    <source>
        <dbReference type="EMBL" id="MDF3842689.1"/>
    </source>
</evidence>
<protein>
    <submittedName>
        <fullName evidence="5">S24 family peptidase</fullName>
    </submittedName>
</protein>
<dbReference type="CDD" id="cd00093">
    <property type="entry name" value="HTH_XRE"/>
    <property type="match status" value="1"/>
</dbReference>
<dbReference type="AlphaFoldDB" id="A0AAW6P7C7"/>
<accession>A0AAW6P7C7</accession>
<gene>
    <name evidence="5" type="ORF">P3W55_13315</name>
</gene>
<dbReference type="InterPro" id="IPR001387">
    <property type="entry name" value="Cro/C1-type_HTH"/>
</dbReference>
<dbReference type="InterPro" id="IPR010982">
    <property type="entry name" value="Lambda_DNA-bd_dom_sf"/>
</dbReference>
<dbReference type="PANTHER" id="PTHR40661:SF2">
    <property type="entry name" value="HTH-TYPE TRANSCRIPTIONAL REGULATOR PRTR"/>
    <property type="match status" value="1"/>
</dbReference>
<evidence type="ECO:0000256" key="2">
    <source>
        <dbReference type="ARBA" id="ARBA00023125"/>
    </source>
</evidence>
<dbReference type="RefSeq" id="WP_276214662.1">
    <property type="nucleotide sequence ID" value="NZ_JARJLR010000233.1"/>
</dbReference>
<sequence>MENSGKRLRDLLDDRSIAYSAFSSALGIDPQRLNNWFKRGIPKEFLFQAADELHVNARWLHDGTPPSQDEAEEIYKDHPRKDNVAVMRHNEGKSPGIILEPLHPWDDSTPLDEDEVELPLYKEVELAAGDGRTAVQEVPGRKLRFSYATLRAAGVDPSAAVCATLTGTSMSPLIIPGATIGIDRSSTNIIDSEIYALDHDGMLRVKFVYRLPGGGIRLRSYNSEEHPDEEYTREEIQQRSIKVLGWVFWWSTVRRKGQLSLVR</sequence>
<dbReference type="InterPro" id="IPR036286">
    <property type="entry name" value="LexA/Signal_pep-like_sf"/>
</dbReference>
<dbReference type="Pfam" id="PF00717">
    <property type="entry name" value="Peptidase_S24"/>
    <property type="match status" value="1"/>
</dbReference>
<evidence type="ECO:0000256" key="1">
    <source>
        <dbReference type="ARBA" id="ARBA00023015"/>
    </source>
</evidence>
<dbReference type="GO" id="GO:0003677">
    <property type="term" value="F:DNA binding"/>
    <property type="evidence" value="ECO:0007669"/>
    <property type="project" value="UniProtKB-KW"/>
</dbReference>
<evidence type="ECO:0000259" key="4">
    <source>
        <dbReference type="Pfam" id="PF00717"/>
    </source>
</evidence>
<keyword evidence="3" id="KW-0804">Transcription</keyword>
<dbReference type="EMBL" id="JARJLR010000233">
    <property type="protein sequence ID" value="MDF3842689.1"/>
    <property type="molecule type" value="Genomic_DNA"/>
</dbReference>
<dbReference type="Gene3D" id="2.10.109.10">
    <property type="entry name" value="Umud Fragment, subunit A"/>
    <property type="match status" value="1"/>
</dbReference>
<dbReference type="InterPro" id="IPR039418">
    <property type="entry name" value="LexA-like"/>
</dbReference>
<dbReference type="Gene3D" id="1.10.260.40">
    <property type="entry name" value="lambda repressor-like DNA-binding domains"/>
    <property type="match status" value="1"/>
</dbReference>
<proteinExistence type="predicted"/>
<dbReference type="CDD" id="cd06529">
    <property type="entry name" value="S24_LexA-like"/>
    <property type="match status" value="1"/>
</dbReference>
<feature type="domain" description="Peptidase S24/S26A/S26B/S26C" evidence="4">
    <location>
        <begin position="119"/>
        <end position="247"/>
    </location>
</feature>
<dbReference type="InterPro" id="IPR015927">
    <property type="entry name" value="Peptidase_S24_S26A/B/C"/>
</dbReference>
<evidence type="ECO:0000256" key="3">
    <source>
        <dbReference type="ARBA" id="ARBA00023163"/>
    </source>
</evidence>
<comment type="caution">
    <text evidence="5">The sequence shown here is derived from an EMBL/GenBank/DDBJ whole genome shotgun (WGS) entry which is preliminary data.</text>
</comment>
<dbReference type="Proteomes" id="UP001220662">
    <property type="component" value="Unassembled WGS sequence"/>
</dbReference>
<dbReference type="PANTHER" id="PTHR40661">
    <property type="match status" value="1"/>
</dbReference>
<reference evidence="5" key="1">
    <citation type="submission" date="2023-03" db="EMBL/GenBank/DDBJ databases">
        <title>Draft assemblies of triclosan tolerant bacteria isolated from returned activated sludge.</title>
        <authorList>
            <person name="Van Hamelsveld S."/>
        </authorList>
    </citation>
    <scope>NUCLEOTIDE SEQUENCE</scope>
    <source>
        <strain evidence="5">GW210015_S63</strain>
    </source>
</reference>
<keyword evidence="1" id="KW-0805">Transcription regulation</keyword>
<evidence type="ECO:0000313" key="6">
    <source>
        <dbReference type="Proteomes" id="UP001220662"/>
    </source>
</evidence>